<dbReference type="EMBL" id="CP063078">
    <property type="protein sequence ID" value="QOQ87554.1"/>
    <property type="molecule type" value="Genomic_DNA"/>
</dbReference>
<keyword evidence="6 9" id="KW-0418">Kinase</keyword>
<dbReference type="NCBIfam" id="TIGR03263">
    <property type="entry name" value="guanyl_kin"/>
    <property type="match status" value="1"/>
</dbReference>
<reference evidence="11 12" key="1">
    <citation type="submission" date="2020-10" db="EMBL/GenBank/DDBJ databases">
        <title>Campylobacter and Helicobacter PacBio genomes.</title>
        <authorList>
            <person name="Lane C."/>
        </authorList>
    </citation>
    <scope>NUCLEOTIDE SEQUENCE [LARGE SCALE GENOMIC DNA]</scope>
    <source>
        <strain evidence="11 12">2016D-0077</strain>
    </source>
</reference>
<evidence type="ECO:0000313" key="12">
    <source>
        <dbReference type="Proteomes" id="UP000594749"/>
    </source>
</evidence>
<dbReference type="PROSITE" id="PS00856">
    <property type="entry name" value="GUANYLATE_KINASE_1"/>
    <property type="match status" value="1"/>
</dbReference>
<dbReference type="PANTHER" id="PTHR23117:SF13">
    <property type="entry name" value="GUANYLATE KINASE"/>
    <property type="match status" value="1"/>
</dbReference>
<dbReference type="Pfam" id="PF00625">
    <property type="entry name" value="Guanylate_kin"/>
    <property type="match status" value="1"/>
</dbReference>
<dbReference type="Proteomes" id="UP000594749">
    <property type="component" value="Chromosome"/>
</dbReference>
<evidence type="ECO:0000256" key="5">
    <source>
        <dbReference type="ARBA" id="ARBA00022741"/>
    </source>
</evidence>
<dbReference type="AlphaFoldDB" id="A0A7M1LHN4"/>
<comment type="function">
    <text evidence="9">Essential for recycling GMP and indirectly, cGMP.</text>
</comment>
<dbReference type="HAMAP" id="MF_00328">
    <property type="entry name" value="Guanylate_kinase"/>
    <property type="match status" value="1"/>
</dbReference>
<evidence type="ECO:0000256" key="6">
    <source>
        <dbReference type="ARBA" id="ARBA00022777"/>
    </source>
</evidence>
<dbReference type="CDD" id="cd00071">
    <property type="entry name" value="GMPK"/>
    <property type="match status" value="1"/>
</dbReference>
<evidence type="ECO:0000256" key="9">
    <source>
        <dbReference type="HAMAP-Rule" id="MF_00328"/>
    </source>
</evidence>
<dbReference type="PANTHER" id="PTHR23117">
    <property type="entry name" value="GUANYLATE KINASE-RELATED"/>
    <property type="match status" value="1"/>
</dbReference>
<evidence type="ECO:0000259" key="10">
    <source>
        <dbReference type="PROSITE" id="PS50052"/>
    </source>
</evidence>
<evidence type="ECO:0000256" key="3">
    <source>
        <dbReference type="ARBA" id="ARBA00016296"/>
    </source>
</evidence>
<dbReference type="SUPFAM" id="SSF52540">
    <property type="entry name" value="P-loop containing nucleoside triphosphate hydrolases"/>
    <property type="match status" value="1"/>
</dbReference>
<dbReference type="RefSeq" id="WP_025803119.1">
    <property type="nucleotide sequence ID" value="NZ_CP053842.1"/>
</dbReference>
<keyword evidence="4 9" id="KW-0808">Transferase</keyword>
<keyword evidence="7 9" id="KW-0067">ATP-binding</keyword>
<dbReference type="EC" id="2.7.4.8" evidence="2 9"/>
<dbReference type="GO" id="GO:0005829">
    <property type="term" value="C:cytosol"/>
    <property type="evidence" value="ECO:0007669"/>
    <property type="project" value="TreeGrafter"/>
</dbReference>
<keyword evidence="12" id="KW-1185">Reference proteome</keyword>
<accession>A0A7M1LHN4</accession>
<dbReference type="InterPro" id="IPR008145">
    <property type="entry name" value="GK/Ca_channel_bsu"/>
</dbReference>
<dbReference type="Gene3D" id="3.30.63.10">
    <property type="entry name" value="Guanylate Kinase phosphate binding domain"/>
    <property type="match status" value="1"/>
</dbReference>
<evidence type="ECO:0000256" key="1">
    <source>
        <dbReference type="ARBA" id="ARBA00005790"/>
    </source>
</evidence>
<dbReference type="InterPro" id="IPR017665">
    <property type="entry name" value="Guanylate_kinase"/>
</dbReference>
<evidence type="ECO:0000256" key="4">
    <source>
        <dbReference type="ARBA" id="ARBA00022679"/>
    </source>
</evidence>
<dbReference type="GO" id="GO:0005524">
    <property type="term" value="F:ATP binding"/>
    <property type="evidence" value="ECO:0007669"/>
    <property type="project" value="UniProtKB-UniRule"/>
</dbReference>
<dbReference type="InterPro" id="IPR020590">
    <property type="entry name" value="Guanylate_kinase_CS"/>
</dbReference>
<feature type="domain" description="Guanylate kinase-like" evidence="10">
    <location>
        <begin position="4"/>
        <end position="183"/>
    </location>
</feature>
<dbReference type="OrthoDB" id="9808150at2"/>
<name>A0A7M1LHN4_9BACT</name>
<keyword evidence="9" id="KW-0963">Cytoplasm</keyword>
<dbReference type="GO" id="GO:0004385">
    <property type="term" value="F:GMP kinase activity"/>
    <property type="evidence" value="ECO:0007669"/>
    <property type="project" value="UniProtKB-UniRule"/>
</dbReference>
<dbReference type="SMART" id="SM00072">
    <property type="entry name" value="GuKc"/>
    <property type="match status" value="1"/>
</dbReference>
<gene>
    <name evidence="9 11" type="primary">gmk</name>
    <name evidence="11" type="ORF">IMC76_01695</name>
</gene>
<comment type="catalytic activity">
    <reaction evidence="9">
        <text>GMP + ATP = GDP + ADP</text>
        <dbReference type="Rhea" id="RHEA:20780"/>
        <dbReference type="ChEBI" id="CHEBI:30616"/>
        <dbReference type="ChEBI" id="CHEBI:58115"/>
        <dbReference type="ChEBI" id="CHEBI:58189"/>
        <dbReference type="ChEBI" id="CHEBI:456216"/>
        <dbReference type="EC" id="2.7.4.8"/>
    </reaction>
</comment>
<dbReference type="FunFam" id="3.30.63.10:FF:000002">
    <property type="entry name" value="Guanylate kinase 1"/>
    <property type="match status" value="1"/>
</dbReference>
<dbReference type="Gene3D" id="3.40.50.300">
    <property type="entry name" value="P-loop containing nucleotide triphosphate hydrolases"/>
    <property type="match status" value="1"/>
</dbReference>
<comment type="similarity">
    <text evidence="1 9">Belongs to the guanylate kinase family.</text>
</comment>
<evidence type="ECO:0000313" key="11">
    <source>
        <dbReference type="EMBL" id="QOQ87554.1"/>
    </source>
</evidence>
<comment type="subcellular location">
    <subcellularLocation>
        <location evidence="9">Cytoplasm</location>
    </subcellularLocation>
</comment>
<dbReference type="PROSITE" id="PS50052">
    <property type="entry name" value="GUANYLATE_KINASE_2"/>
    <property type="match status" value="1"/>
</dbReference>
<evidence type="ECO:0000256" key="7">
    <source>
        <dbReference type="ARBA" id="ARBA00022840"/>
    </source>
</evidence>
<proteinExistence type="inferred from homology"/>
<evidence type="ECO:0000256" key="8">
    <source>
        <dbReference type="ARBA" id="ARBA00030128"/>
    </source>
</evidence>
<dbReference type="InterPro" id="IPR027417">
    <property type="entry name" value="P-loop_NTPase"/>
</dbReference>
<feature type="binding site" evidence="9">
    <location>
        <begin position="11"/>
        <end position="18"/>
    </location>
    <ligand>
        <name>ATP</name>
        <dbReference type="ChEBI" id="CHEBI:30616"/>
    </ligand>
</feature>
<evidence type="ECO:0000256" key="2">
    <source>
        <dbReference type="ARBA" id="ARBA00012961"/>
    </source>
</evidence>
<keyword evidence="5 9" id="KW-0547">Nucleotide-binding</keyword>
<sequence>MSKGQILVISGPSGSGKSSLIDRLIKDHNNIYFSVSSTTREIREGEEEGINYHYISKDKFEEGIEKGEFLEWAIVHKNYYGTSLVPVQKALQEGKTAIFDIDVQGFKIVKEKFKNAIVSIFITTKSRSELKTRLELRGTDSKDDIERRILNAAGEMEHIKEYDYLIINDDFDESYAAFESIFKSVEYKTINLNLRGIIDDWIN</sequence>
<dbReference type="InterPro" id="IPR008144">
    <property type="entry name" value="Guanylate_kin-like_dom"/>
</dbReference>
<organism evidence="11 12">
    <name type="scientific">Campylobacter corcagiensis</name>
    <dbReference type="NCBI Taxonomy" id="1448857"/>
    <lineage>
        <taxon>Bacteria</taxon>
        <taxon>Pseudomonadati</taxon>
        <taxon>Campylobacterota</taxon>
        <taxon>Epsilonproteobacteria</taxon>
        <taxon>Campylobacterales</taxon>
        <taxon>Campylobacteraceae</taxon>
        <taxon>Campylobacter</taxon>
    </lineage>
</organism>
<protein>
    <recommendedName>
        <fullName evidence="3 9">Guanylate kinase</fullName>
        <ecNumber evidence="2 9">2.7.4.8</ecNumber>
    </recommendedName>
    <alternativeName>
        <fullName evidence="8 9">GMP kinase</fullName>
    </alternativeName>
</protein>